<organism evidence="1 2">
    <name type="scientific">Psilocybe cyanescens</name>
    <dbReference type="NCBI Taxonomy" id="93625"/>
    <lineage>
        <taxon>Eukaryota</taxon>
        <taxon>Fungi</taxon>
        <taxon>Dikarya</taxon>
        <taxon>Basidiomycota</taxon>
        <taxon>Agaricomycotina</taxon>
        <taxon>Agaricomycetes</taxon>
        <taxon>Agaricomycetidae</taxon>
        <taxon>Agaricales</taxon>
        <taxon>Agaricineae</taxon>
        <taxon>Strophariaceae</taxon>
        <taxon>Psilocybe</taxon>
    </lineage>
</organism>
<name>A0A409XLV7_PSICY</name>
<accession>A0A409XLV7</accession>
<protein>
    <submittedName>
        <fullName evidence="1">Uncharacterized protein</fullName>
    </submittedName>
</protein>
<reference evidence="1 2" key="1">
    <citation type="journal article" date="2018" name="Evol. Lett.">
        <title>Horizontal gene cluster transfer increased hallucinogenic mushroom diversity.</title>
        <authorList>
            <person name="Reynolds H.T."/>
            <person name="Vijayakumar V."/>
            <person name="Gluck-Thaler E."/>
            <person name="Korotkin H.B."/>
            <person name="Matheny P.B."/>
            <person name="Slot J.C."/>
        </authorList>
    </citation>
    <scope>NUCLEOTIDE SEQUENCE [LARGE SCALE GENOMIC DNA]</scope>
    <source>
        <strain evidence="1 2">2631</strain>
    </source>
</reference>
<keyword evidence="2" id="KW-1185">Reference proteome</keyword>
<dbReference type="EMBL" id="NHYD01001258">
    <property type="protein sequence ID" value="PPQ91752.1"/>
    <property type="molecule type" value="Genomic_DNA"/>
</dbReference>
<dbReference type="InParanoid" id="A0A409XLV7"/>
<gene>
    <name evidence="1" type="ORF">CVT25_013243</name>
</gene>
<dbReference type="AlphaFoldDB" id="A0A409XLV7"/>
<dbReference type="OrthoDB" id="312874at2759"/>
<sequence>MPVCIEADAQTEGQIQKALFQSIEEFWSETTPDDKKDLECLKAKHAKLVGKKKYKDFFLAIETDWEGHISKEVPSDAVSYRDVFNAPTLTSDLRKSVSLASRNSCGTPRPVLNAQKPAPPCEYAKKKQYRVVFK</sequence>
<comment type="caution">
    <text evidence="1">The sequence shown here is derived from an EMBL/GenBank/DDBJ whole genome shotgun (WGS) entry which is preliminary data.</text>
</comment>
<evidence type="ECO:0000313" key="2">
    <source>
        <dbReference type="Proteomes" id="UP000283269"/>
    </source>
</evidence>
<proteinExistence type="predicted"/>
<dbReference type="Proteomes" id="UP000283269">
    <property type="component" value="Unassembled WGS sequence"/>
</dbReference>
<evidence type="ECO:0000313" key="1">
    <source>
        <dbReference type="EMBL" id="PPQ91752.1"/>
    </source>
</evidence>